<gene>
    <name evidence="12" type="primary">pgeF</name>
    <name evidence="12" type="ORF">ISF26_07170</name>
</gene>
<keyword evidence="7" id="KW-0862">Zinc</keyword>
<dbReference type="NCBIfam" id="TIGR00726">
    <property type="entry name" value="peptidoglycan editing factor PgeF"/>
    <property type="match status" value="1"/>
</dbReference>
<evidence type="ECO:0000256" key="7">
    <source>
        <dbReference type="ARBA" id="ARBA00022833"/>
    </source>
</evidence>
<dbReference type="RefSeq" id="WP_230843230.1">
    <property type="nucleotide sequence ID" value="NZ_CP063845.1"/>
</dbReference>
<evidence type="ECO:0000256" key="4">
    <source>
        <dbReference type="ARBA" id="ARBA00022679"/>
    </source>
</evidence>
<evidence type="ECO:0000256" key="1">
    <source>
        <dbReference type="ARBA" id="ARBA00000553"/>
    </source>
</evidence>
<evidence type="ECO:0000256" key="3">
    <source>
        <dbReference type="ARBA" id="ARBA00007353"/>
    </source>
</evidence>
<dbReference type="PANTHER" id="PTHR30616:SF2">
    <property type="entry name" value="PURINE NUCLEOSIDE PHOSPHORYLASE LACC1"/>
    <property type="match status" value="1"/>
</dbReference>
<dbReference type="EMBL" id="CP063845">
    <property type="protein sequence ID" value="UFP95989.1"/>
    <property type="molecule type" value="Genomic_DNA"/>
</dbReference>
<keyword evidence="4" id="KW-0808">Transferase</keyword>
<comment type="catalytic activity">
    <reaction evidence="9">
        <text>adenosine + phosphate = alpha-D-ribose 1-phosphate + adenine</text>
        <dbReference type="Rhea" id="RHEA:27642"/>
        <dbReference type="ChEBI" id="CHEBI:16335"/>
        <dbReference type="ChEBI" id="CHEBI:16708"/>
        <dbReference type="ChEBI" id="CHEBI:43474"/>
        <dbReference type="ChEBI" id="CHEBI:57720"/>
        <dbReference type="EC" id="2.4.2.1"/>
    </reaction>
    <physiologicalReaction direction="left-to-right" evidence="9">
        <dbReference type="Rhea" id="RHEA:27643"/>
    </physiologicalReaction>
</comment>
<reference evidence="12 13" key="1">
    <citation type="journal article" date="2021" name="Genome Biol. Evol.">
        <title>Complete Genome Sequencing of a Novel Gloeobacter Species from a Waterfall Cave in Mexico.</title>
        <authorList>
            <person name="Saw J.H."/>
            <person name="Cardona T."/>
            <person name="Montejano G."/>
        </authorList>
    </citation>
    <scope>NUCLEOTIDE SEQUENCE [LARGE SCALE GENOMIC DNA]</scope>
    <source>
        <strain evidence="12">MG652769</strain>
    </source>
</reference>
<accession>A0ABY3PQV4</accession>
<dbReference type="InterPro" id="IPR003730">
    <property type="entry name" value="Cu_polyphenol_OxRdtase"/>
</dbReference>
<dbReference type="Proteomes" id="UP001054846">
    <property type="component" value="Chromosome"/>
</dbReference>
<keyword evidence="5" id="KW-0479">Metal-binding</keyword>
<dbReference type="Pfam" id="PF02578">
    <property type="entry name" value="Cu-oxidase_4"/>
    <property type="match status" value="1"/>
</dbReference>
<comment type="function">
    <text evidence="2">Purine nucleoside enzyme that catalyzes the phosphorolysis of adenosine and inosine nucleosides, yielding D-ribose 1-phosphate and the respective free bases, adenine and hypoxanthine. Also catalyzes the phosphorolysis of S-methyl-5'-thioadenosine into adenine and S-methyl-5-thio-alpha-D-ribose 1-phosphate. Also has adenosine deaminase activity.</text>
</comment>
<dbReference type="SUPFAM" id="SSF64438">
    <property type="entry name" value="CNF1/YfiH-like putative cysteine hydrolases"/>
    <property type="match status" value="1"/>
</dbReference>
<keyword evidence="13" id="KW-1185">Reference proteome</keyword>
<name>A0ABY3PQV4_9CYAN</name>
<evidence type="ECO:0000256" key="8">
    <source>
        <dbReference type="ARBA" id="ARBA00047989"/>
    </source>
</evidence>
<evidence type="ECO:0000256" key="2">
    <source>
        <dbReference type="ARBA" id="ARBA00003215"/>
    </source>
</evidence>
<dbReference type="InterPro" id="IPR038371">
    <property type="entry name" value="Cu_polyphenol_OxRdtase_sf"/>
</dbReference>
<evidence type="ECO:0000256" key="10">
    <source>
        <dbReference type="ARBA" id="ARBA00049893"/>
    </source>
</evidence>
<dbReference type="CDD" id="cd16833">
    <property type="entry name" value="YfiH"/>
    <property type="match status" value="1"/>
</dbReference>
<evidence type="ECO:0000256" key="9">
    <source>
        <dbReference type="ARBA" id="ARBA00048968"/>
    </source>
</evidence>
<evidence type="ECO:0000256" key="11">
    <source>
        <dbReference type="RuleBase" id="RU361274"/>
    </source>
</evidence>
<evidence type="ECO:0000256" key="5">
    <source>
        <dbReference type="ARBA" id="ARBA00022723"/>
    </source>
</evidence>
<dbReference type="Gene3D" id="3.60.140.10">
    <property type="entry name" value="CNF1/YfiH-like putative cysteine hydrolases"/>
    <property type="match status" value="1"/>
</dbReference>
<dbReference type="InterPro" id="IPR011324">
    <property type="entry name" value="Cytotoxic_necrot_fac-like_cat"/>
</dbReference>
<evidence type="ECO:0000313" key="12">
    <source>
        <dbReference type="EMBL" id="UFP95989.1"/>
    </source>
</evidence>
<proteinExistence type="inferred from homology"/>
<keyword evidence="6" id="KW-0378">Hydrolase</keyword>
<dbReference type="PANTHER" id="PTHR30616">
    <property type="entry name" value="UNCHARACTERIZED PROTEIN YFIH"/>
    <property type="match status" value="1"/>
</dbReference>
<comment type="catalytic activity">
    <reaction evidence="8">
        <text>adenosine + H2O + H(+) = inosine + NH4(+)</text>
        <dbReference type="Rhea" id="RHEA:24408"/>
        <dbReference type="ChEBI" id="CHEBI:15377"/>
        <dbReference type="ChEBI" id="CHEBI:15378"/>
        <dbReference type="ChEBI" id="CHEBI:16335"/>
        <dbReference type="ChEBI" id="CHEBI:17596"/>
        <dbReference type="ChEBI" id="CHEBI:28938"/>
        <dbReference type="EC" id="3.5.4.4"/>
    </reaction>
    <physiologicalReaction direction="left-to-right" evidence="8">
        <dbReference type="Rhea" id="RHEA:24409"/>
    </physiologicalReaction>
</comment>
<comment type="catalytic activity">
    <reaction evidence="1">
        <text>inosine + phosphate = alpha-D-ribose 1-phosphate + hypoxanthine</text>
        <dbReference type="Rhea" id="RHEA:27646"/>
        <dbReference type="ChEBI" id="CHEBI:17368"/>
        <dbReference type="ChEBI" id="CHEBI:17596"/>
        <dbReference type="ChEBI" id="CHEBI:43474"/>
        <dbReference type="ChEBI" id="CHEBI:57720"/>
        <dbReference type="EC" id="2.4.2.1"/>
    </reaction>
    <physiologicalReaction direction="left-to-right" evidence="1">
        <dbReference type="Rhea" id="RHEA:27647"/>
    </physiologicalReaction>
</comment>
<sequence>MWQLIEDGPWSRWQCNLLCDWPHGFFTRRAQGAPPGELASVLGLEPHRAYRLKQIHSALVHPAPVEPGASGDALWTGQAGESVWVGSADCTPILLADPVSGKVAAIHAGWRGTAQAILPLTIEQLRQAGADPADLLCAMGPAISGRAYQVSEPVAFEVTATVKQAALALLPDAEPGKVRLDVREVNRQQALQSGLRAERIAICAACTFGLPDWLHSYRREGGGKIQFSGIGPGPAV</sequence>
<evidence type="ECO:0000313" key="13">
    <source>
        <dbReference type="Proteomes" id="UP001054846"/>
    </source>
</evidence>
<evidence type="ECO:0000256" key="6">
    <source>
        <dbReference type="ARBA" id="ARBA00022801"/>
    </source>
</evidence>
<comment type="catalytic activity">
    <reaction evidence="10">
        <text>S-methyl-5'-thioadenosine + phosphate = 5-(methylsulfanyl)-alpha-D-ribose 1-phosphate + adenine</text>
        <dbReference type="Rhea" id="RHEA:11852"/>
        <dbReference type="ChEBI" id="CHEBI:16708"/>
        <dbReference type="ChEBI" id="CHEBI:17509"/>
        <dbReference type="ChEBI" id="CHEBI:43474"/>
        <dbReference type="ChEBI" id="CHEBI:58533"/>
        <dbReference type="EC" id="2.4.2.28"/>
    </reaction>
    <physiologicalReaction direction="left-to-right" evidence="10">
        <dbReference type="Rhea" id="RHEA:11853"/>
    </physiologicalReaction>
</comment>
<comment type="similarity">
    <text evidence="3 11">Belongs to the purine nucleoside phosphorylase YfiH/LACC1 family.</text>
</comment>
<organism evidence="12 13">
    <name type="scientific">Gloeobacter morelensis MG652769</name>
    <dbReference type="NCBI Taxonomy" id="2781736"/>
    <lineage>
        <taxon>Bacteria</taxon>
        <taxon>Bacillati</taxon>
        <taxon>Cyanobacteriota</taxon>
        <taxon>Cyanophyceae</taxon>
        <taxon>Gloeobacterales</taxon>
        <taxon>Gloeobacteraceae</taxon>
        <taxon>Gloeobacter</taxon>
        <taxon>Gloeobacter morelensis</taxon>
    </lineage>
</organism>
<protein>
    <recommendedName>
        <fullName evidence="11">Purine nucleoside phosphorylase</fullName>
    </recommendedName>
</protein>